<dbReference type="AlphaFoldDB" id="A0A922NTR3"/>
<dbReference type="Gene3D" id="3.40.30.10">
    <property type="entry name" value="Glutaredoxin"/>
    <property type="match status" value="1"/>
</dbReference>
<comment type="caution">
    <text evidence="2">The sequence shown here is derived from an EMBL/GenBank/DDBJ whole genome shotgun (WGS) entry which is preliminary data.</text>
</comment>
<feature type="transmembrane region" description="Helical" evidence="1">
    <location>
        <begin position="16"/>
        <end position="36"/>
    </location>
</feature>
<reference evidence="2 3" key="1">
    <citation type="journal article" date="2014" name="Int. J. Syst. Evol. Microbiol.">
        <title>Phylogenomics and the dynamic genome evolution of the genus Streptococcus.</title>
        <authorList>
            <consortium name="The Broad Institute Genome Sequencing Platform"/>
            <person name="Richards V.P."/>
            <person name="Palmer S.R."/>
            <person name="Pavinski Bitar P.D."/>
            <person name="Qin X."/>
            <person name="Weinstock G.M."/>
            <person name="Highlander S.K."/>
            <person name="Town C.D."/>
            <person name="Burne R.A."/>
            <person name="Stanhope M.J."/>
        </authorList>
    </citation>
    <scope>NUCLEOTIDE SEQUENCE [LARGE SCALE GENOMIC DNA]</scope>
    <source>
        <strain evidence="2 3">CECT 5772</strain>
    </source>
</reference>
<accession>A0A922NTR3</accession>
<keyword evidence="1" id="KW-1133">Transmembrane helix</keyword>
<sequence>MEPRLNTHYFQVKKEIFWILLLSPLILLIILGGIANNRADGQLTQKQYYETVVKRTVNLVFYKKSCSYCRVAKKEIITQAKDSQVITYFVDTSTKEGKNLVQTYHVKYASTIVSIRKGHIQSFLYARNRGNTIVVEKEKIKEVFKN</sequence>
<dbReference type="InterPro" id="IPR036249">
    <property type="entry name" value="Thioredoxin-like_sf"/>
</dbReference>
<organism evidence="2 3">
    <name type="scientific">Streptococcus equi subsp. ruminatorum CECT 5772</name>
    <dbReference type="NCBI Taxonomy" id="1051981"/>
    <lineage>
        <taxon>Bacteria</taxon>
        <taxon>Bacillati</taxon>
        <taxon>Bacillota</taxon>
        <taxon>Bacilli</taxon>
        <taxon>Lactobacillales</taxon>
        <taxon>Streptococcaceae</taxon>
        <taxon>Streptococcus</taxon>
    </lineage>
</organism>
<keyword evidence="1" id="KW-0472">Membrane</keyword>
<keyword evidence="1" id="KW-0812">Transmembrane</keyword>
<dbReference type="SUPFAM" id="SSF52833">
    <property type="entry name" value="Thioredoxin-like"/>
    <property type="match status" value="1"/>
</dbReference>
<evidence type="ECO:0000313" key="3">
    <source>
        <dbReference type="Proteomes" id="UP000028704"/>
    </source>
</evidence>
<protein>
    <submittedName>
        <fullName evidence="2">Glutaredoxin-like protein</fullName>
    </submittedName>
</protein>
<dbReference type="EMBL" id="AWEX01000086">
    <property type="protein sequence ID" value="KED03810.1"/>
    <property type="molecule type" value="Genomic_DNA"/>
</dbReference>
<gene>
    <name evidence="2" type="ORF">CECT5772_08713</name>
</gene>
<proteinExistence type="predicted"/>
<dbReference type="Proteomes" id="UP000028704">
    <property type="component" value="Unassembled WGS sequence"/>
</dbReference>
<evidence type="ECO:0000313" key="2">
    <source>
        <dbReference type="EMBL" id="KED03810.1"/>
    </source>
</evidence>
<name>A0A922NTR3_9STRE</name>
<evidence type="ECO:0000256" key="1">
    <source>
        <dbReference type="SAM" id="Phobius"/>
    </source>
</evidence>
<dbReference type="RefSeq" id="WP_037581386.1">
    <property type="nucleotide sequence ID" value="NZ_AWEX01000086.1"/>
</dbReference>